<keyword evidence="5" id="KW-0547">Nucleotide-binding</keyword>
<dbReference type="PANTHER" id="PTHR48006:SF62">
    <property type="entry name" value="LEUCINE-RICH REPEAT TRANSMEMBRANE PROTEIN KINASE"/>
    <property type="match status" value="1"/>
</dbReference>
<evidence type="ECO:0000256" key="2">
    <source>
        <dbReference type="ARBA" id="ARBA00022553"/>
    </source>
</evidence>
<comment type="caution">
    <text evidence="9">The sequence shown here is derived from an EMBL/GenBank/DDBJ whole genome shotgun (WGS) entry which is preliminary data.</text>
</comment>
<evidence type="ECO:0000313" key="9">
    <source>
        <dbReference type="EMBL" id="KAJ4980471.1"/>
    </source>
</evidence>
<dbReference type="GO" id="GO:0005524">
    <property type="term" value="F:ATP binding"/>
    <property type="evidence" value="ECO:0007669"/>
    <property type="project" value="UniProtKB-KW"/>
</dbReference>
<reference evidence="9" key="1">
    <citation type="journal article" date="2023" name="Plant J.">
        <title>The genome of the king protea, Protea cynaroides.</title>
        <authorList>
            <person name="Chang J."/>
            <person name="Duong T.A."/>
            <person name="Schoeman C."/>
            <person name="Ma X."/>
            <person name="Roodt D."/>
            <person name="Barker N."/>
            <person name="Li Z."/>
            <person name="Van de Peer Y."/>
            <person name="Mizrachi E."/>
        </authorList>
    </citation>
    <scope>NUCLEOTIDE SEQUENCE</scope>
    <source>
        <tissue evidence="9">Young leaves</tissue>
    </source>
</reference>
<keyword evidence="3" id="KW-0808">Transferase</keyword>
<evidence type="ECO:0000256" key="3">
    <source>
        <dbReference type="ARBA" id="ARBA00022679"/>
    </source>
</evidence>
<accession>A0A9Q0L1A4</accession>
<dbReference type="PANTHER" id="PTHR48006">
    <property type="entry name" value="LEUCINE-RICH REPEAT-CONTAINING PROTEIN DDB_G0281931-RELATED"/>
    <property type="match status" value="1"/>
</dbReference>
<feature type="domain" description="Malectin" evidence="8">
    <location>
        <begin position="89"/>
        <end position="140"/>
    </location>
</feature>
<evidence type="ECO:0000256" key="5">
    <source>
        <dbReference type="ARBA" id="ARBA00022741"/>
    </source>
</evidence>
<dbReference type="Pfam" id="PF11721">
    <property type="entry name" value="Malectin"/>
    <property type="match status" value="1"/>
</dbReference>
<dbReference type="OrthoDB" id="676979at2759"/>
<dbReference type="GO" id="GO:0004674">
    <property type="term" value="F:protein serine/threonine kinase activity"/>
    <property type="evidence" value="ECO:0007669"/>
    <property type="project" value="UniProtKB-EC"/>
</dbReference>
<dbReference type="InterPro" id="IPR021720">
    <property type="entry name" value="Malectin_dom"/>
</dbReference>
<dbReference type="InterPro" id="IPR051824">
    <property type="entry name" value="LRR_Rcpt-Like_S/T_Kinase"/>
</dbReference>
<evidence type="ECO:0000256" key="7">
    <source>
        <dbReference type="ARBA" id="ARBA00023180"/>
    </source>
</evidence>
<evidence type="ECO:0000256" key="4">
    <source>
        <dbReference type="ARBA" id="ARBA00022729"/>
    </source>
</evidence>
<keyword evidence="10" id="KW-1185">Reference proteome</keyword>
<evidence type="ECO:0000313" key="10">
    <source>
        <dbReference type="Proteomes" id="UP001141806"/>
    </source>
</evidence>
<keyword evidence="6" id="KW-0067">ATP-binding</keyword>
<evidence type="ECO:0000256" key="1">
    <source>
        <dbReference type="ARBA" id="ARBA00012513"/>
    </source>
</evidence>
<protein>
    <recommendedName>
        <fullName evidence="1">non-specific serine/threonine protein kinase</fullName>
        <ecNumber evidence="1">2.7.11.1</ecNumber>
    </recommendedName>
</protein>
<dbReference type="Proteomes" id="UP001141806">
    <property type="component" value="Unassembled WGS sequence"/>
</dbReference>
<sequence>MPNHGGTRLIAAISVHLVLSWGLFLRPPLASQALQLSGILAGNLALESPLTQRVSTAPTSTWPLSVIALTTMTLHAHITTLKMGSEQHWKEAGGVSFRAVQKVIQAQVSQNFLEIHLFWAGKGTYYIPTQGTHGPSISAISAIPMRALNSIFRQWGIKASAKWNISGEPCSGIAIDSTSFNSFNPAIKCDCSYNNDTACHITKLKATGLEIVGIIPDELMNLTYLSNLYEYIYSSLFLA</sequence>
<dbReference type="EMBL" id="JAMYWD010000001">
    <property type="protein sequence ID" value="KAJ4980471.1"/>
    <property type="molecule type" value="Genomic_DNA"/>
</dbReference>
<evidence type="ECO:0000259" key="8">
    <source>
        <dbReference type="Pfam" id="PF11721"/>
    </source>
</evidence>
<dbReference type="GO" id="GO:0005886">
    <property type="term" value="C:plasma membrane"/>
    <property type="evidence" value="ECO:0007669"/>
    <property type="project" value="TreeGrafter"/>
</dbReference>
<gene>
    <name evidence="9" type="ORF">NE237_031308</name>
</gene>
<name>A0A9Q0L1A4_9MAGN</name>
<keyword evidence="4" id="KW-0732">Signal</keyword>
<dbReference type="EC" id="2.7.11.1" evidence="1"/>
<evidence type="ECO:0000256" key="6">
    <source>
        <dbReference type="ARBA" id="ARBA00022840"/>
    </source>
</evidence>
<keyword evidence="7" id="KW-0325">Glycoprotein</keyword>
<keyword evidence="2" id="KW-0597">Phosphoprotein</keyword>
<proteinExistence type="predicted"/>
<organism evidence="9 10">
    <name type="scientific">Protea cynaroides</name>
    <dbReference type="NCBI Taxonomy" id="273540"/>
    <lineage>
        <taxon>Eukaryota</taxon>
        <taxon>Viridiplantae</taxon>
        <taxon>Streptophyta</taxon>
        <taxon>Embryophyta</taxon>
        <taxon>Tracheophyta</taxon>
        <taxon>Spermatophyta</taxon>
        <taxon>Magnoliopsida</taxon>
        <taxon>Proteales</taxon>
        <taxon>Proteaceae</taxon>
        <taxon>Protea</taxon>
    </lineage>
</organism>
<dbReference type="AlphaFoldDB" id="A0A9Q0L1A4"/>